<protein>
    <recommendedName>
        <fullName evidence="7">Cytochrome P450</fullName>
    </recommendedName>
</protein>
<evidence type="ECO:0000313" key="6">
    <source>
        <dbReference type="Proteomes" id="UP000501237"/>
    </source>
</evidence>
<dbReference type="EMBL" id="AP022642">
    <property type="protein sequence ID" value="BCA27415.1"/>
    <property type="molecule type" value="Genomic_DNA"/>
</dbReference>
<dbReference type="PRINTS" id="PR00385">
    <property type="entry name" value="P450"/>
</dbReference>
<dbReference type="PANTHER" id="PTHR24305:SF166">
    <property type="entry name" value="CYTOCHROME P450 12A4, MITOCHONDRIAL-RELATED"/>
    <property type="match status" value="1"/>
</dbReference>
<dbReference type="GO" id="GO:0005506">
    <property type="term" value="F:iron ion binding"/>
    <property type="evidence" value="ECO:0007669"/>
    <property type="project" value="InterPro"/>
</dbReference>
<accession>A0A679GB80</accession>
<keyword evidence="4" id="KW-0560">Oxidoreductase</keyword>
<comment type="cofactor">
    <cofactor evidence="1 3">
        <name>heme</name>
        <dbReference type="ChEBI" id="CHEBI:30413"/>
    </cofactor>
</comment>
<evidence type="ECO:0000313" key="5">
    <source>
        <dbReference type="EMBL" id="BCA27415.1"/>
    </source>
</evidence>
<dbReference type="GO" id="GO:0004497">
    <property type="term" value="F:monooxygenase activity"/>
    <property type="evidence" value="ECO:0007669"/>
    <property type="project" value="UniProtKB-KW"/>
</dbReference>
<dbReference type="InterPro" id="IPR050121">
    <property type="entry name" value="Cytochrome_P450_monoxygenase"/>
</dbReference>
<keyword evidence="3 4" id="KW-0349">Heme</keyword>
<comment type="similarity">
    <text evidence="2 4">Belongs to the cytochrome P450 family.</text>
</comment>
<dbReference type="Gene3D" id="1.10.630.10">
    <property type="entry name" value="Cytochrome P450"/>
    <property type="match status" value="1"/>
</dbReference>
<evidence type="ECO:0008006" key="7">
    <source>
        <dbReference type="Google" id="ProtNLM"/>
    </source>
</evidence>
<dbReference type="PANTHER" id="PTHR24305">
    <property type="entry name" value="CYTOCHROME P450"/>
    <property type="match status" value="1"/>
</dbReference>
<gene>
    <name evidence="5" type="ORF">PtoMrB4_13920</name>
</gene>
<keyword evidence="3 4" id="KW-0408">Iron</keyword>
<evidence type="ECO:0000256" key="4">
    <source>
        <dbReference type="RuleBase" id="RU000461"/>
    </source>
</evidence>
<keyword evidence="4" id="KW-0503">Monooxygenase</keyword>
<dbReference type="Pfam" id="PF00067">
    <property type="entry name" value="p450"/>
    <property type="match status" value="1"/>
</dbReference>
<dbReference type="Proteomes" id="UP000501237">
    <property type="component" value="Chromosome"/>
</dbReference>
<sequence>MDDTLRCPIRRTLARLPWVDDQRAGARHWLALQRDPLAWLAQVHAEQPDMAVSRMGLNRVWCLFHPEAVHQALVEHRALLRRWEPSLCMMRQWNGRSFMMREGPPAQAQRKAVRPHIAAPQPLEILQLAERWGQGLEDGGEVDLDLQMAAYSATLTGHALFGMDLRDQAFDIARAVRLLSRVALLETSTGIPLGHWFPSKLCPRKRWALGRLQAVVAGIAEQSPRPLAAQRDELATLLMAGHQSTGVTLTWTLLMLARHPEVLAALRQELAGVDWSRIEGVADLRGCPLLRAVIQESLRLYPPAYGLVPRQLTADTEVFGQALQKGDILMLSSWITHRDPRWFDEPLAFRPQRFLEPATWPKGAYFPFGLGDRACPGTAMAMLDVAVSLAWWVTHWDVEPLGAIEPQGWFSLRPRRARVRLHRR</sequence>
<reference evidence="5 6" key="1">
    <citation type="journal article" date="2020" name="Microbiol. Resour. Announc.">
        <title>Complete genome sequence of Pseudomonas otitidis strain MrB4, isolated from Lake Biwa in Japan.</title>
        <authorList>
            <person name="Miyazaki K."/>
            <person name="Hase E."/>
            <person name="Maruya T."/>
        </authorList>
    </citation>
    <scope>NUCLEOTIDE SEQUENCE [LARGE SCALE GENOMIC DNA]</scope>
    <source>
        <strain evidence="5 6">MrB4</strain>
    </source>
</reference>
<dbReference type="InterPro" id="IPR017972">
    <property type="entry name" value="Cyt_P450_CS"/>
</dbReference>
<dbReference type="PRINTS" id="PR00463">
    <property type="entry name" value="EP450I"/>
</dbReference>
<feature type="binding site" description="axial binding residue" evidence="3">
    <location>
        <position position="375"/>
    </location>
    <ligand>
        <name>heme</name>
        <dbReference type="ChEBI" id="CHEBI:30413"/>
    </ligand>
    <ligandPart>
        <name>Fe</name>
        <dbReference type="ChEBI" id="CHEBI:18248"/>
    </ligandPart>
</feature>
<proteinExistence type="inferred from homology"/>
<dbReference type="SUPFAM" id="SSF48264">
    <property type="entry name" value="Cytochrome P450"/>
    <property type="match status" value="1"/>
</dbReference>
<dbReference type="InterPro" id="IPR036396">
    <property type="entry name" value="Cyt_P450_sf"/>
</dbReference>
<dbReference type="AlphaFoldDB" id="A0A679GB80"/>
<dbReference type="InterPro" id="IPR001128">
    <property type="entry name" value="Cyt_P450"/>
</dbReference>
<dbReference type="GeneID" id="57396606"/>
<evidence type="ECO:0000256" key="2">
    <source>
        <dbReference type="ARBA" id="ARBA00010617"/>
    </source>
</evidence>
<name>A0A679GB80_9GAMM</name>
<dbReference type="PROSITE" id="PS00086">
    <property type="entry name" value="CYTOCHROME_P450"/>
    <property type="match status" value="1"/>
</dbReference>
<evidence type="ECO:0000256" key="1">
    <source>
        <dbReference type="ARBA" id="ARBA00001971"/>
    </source>
</evidence>
<organism evidence="5 6">
    <name type="scientific">Metapseudomonas otitidis</name>
    <dbReference type="NCBI Taxonomy" id="319939"/>
    <lineage>
        <taxon>Bacteria</taxon>
        <taxon>Pseudomonadati</taxon>
        <taxon>Pseudomonadota</taxon>
        <taxon>Gammaproteobacteria</taxon>
        <taxon>Pseudomonadales</taxon>
        <taxon>Pseudomonadaceae</taxon>
        <taxon>Metapseudomonas</taxon>
    </lineage>
</organism>
<keyword evidence="3 4" id="KW-0479">Metal-binding</keyword>
<dbReference type="RefSeq" id="WP_172432872.1">
    <property type="nucleotide sequence ID" value="NZ_AP022642.1"/>
</dbReference>
<dbReference type="GO" id="GO:0020037">
    <property type="term" value="F:heme binding"/>
    <property type="evidence" value="ECO:0007669"/>
    <property type="project" value="InterPro"/>
</dbReference>
<dbReference type="GO" id="GO:0016705">
    <property type="term" value="F:oxidoreductase activity, acting on paired donors, with incorporation or reduction of molecular oxygen"/>
    <property type="evidence" value="ECO:0007669"/>
    <property type="project" value="InterPro"/>
</dbReference>
<dbReference type="KEGG" id="poj:PtoMrB4_13920"/>
<dbReference type="InterPro" id="IPR002401">
    <property type="entry name" value="Cyt_P450_E_grp-I"/>
</dbReference>
<evidence type="ECO:0000256" key="3">
    <source>
        <dbReference type="PIRSR" id="PIRSR602401-1"/>
    </source>
</evidence>